<organism evidence="2 3">
    <name type="scientific">Photobacterium phosphoreum</name>
    <dbReference type="NCBI Taxonomy" id="659"/>
    <lineage>
        <taxon>Bacteria</taxon>
        <taxon>Pseudomonadati</taxon>
        <taxon>Pseudomonadota</taxon>
        <taxon>Gammaproteobacteria</taxon>
        <taxon>Vibrionales</taxon>
        <taxon>Vibrionaceae</taxon>
        <taxon>Photobacterium</taxon>
    </lineage>
</organism>
<comment type="caution">
    <text evidence="2">The sequence shown here is derived from an EMBL/GenBank/DDBJ whole genome shotgun (WGS) entry which is preliminary data.</text>
</comment>
<dbReference type="PROSITE" id="PS50943">
    <property type="entry name" value="HTH_CROC1"/>
    <property type="match status" value="1"/>
</dbReference>
<proteinExistence type="predicted"/>
<dbReference type="SUPFAM" id="SSF47413">
    <property type="entry name" value="lambda repressor-like DNA-binding domains"/>
    <property type="match status" value="1"/>
</dbReference>
<dbReference type="InterPro" id="IPR010982">
    <property type="entry name" value="Lambda_DNA-bd_dom_sf"/>
</dbReference>
<gene>
    <name evidence="2" type="ORF">GLP33_11590</name>
</gene>
<dbReference type="InterPro" id="IPR001387">
    <property type="entry name" value="Cro/C1-type_HTH"/>
</dbReference>
<dbReference type="GO" id="GO:0003677">
    <property type="term" value="F:DNA binding"/>
    <property type="evidence" value="ECO:0007669"/>
    <property type="project" value="InterPro"/>
</dbReference>
<accession>A0AAW4ZYF6</accession>
<reference evidence="2" key="1">
    <citation type="submission" date="2019-11" db="EMBL/GenBank/DDBJ databases">
        <title>Comparative genomics of photobacteria reveal adaptation to distinct habitats.</title>
        <authorList>
            <person name="Fuertes-Perez S."/>
            <person name="Hilgarth M."/>
            <person name="Vogel R.F."/>
        </authorList>
    </citation>
    <scope>NUCLEOTIDE SEQUENCE</scope>
    <source>
        <strain evidence="2">TMW2.2145</strain>
    </source>
</reference>
<dbReference type="RefSeq" id="WP_065191857.1">
    <property type="nucleotide sequence ID" value="NZ_CBCPHZ010000001.1"/>
</dbReference>
<evidence type="ECO:0000313" key="2">
    <source>
        <dbReference type="EMBL" id="MCF2302373.1"/>
    </source>
</evidence>
<dbReference type="EMBL" id="WMCP01000012">
    <property type="protein sequence ID" value="MCF2302373.1"/>
    <property type="molecule type" value="Genomic_DNA"/>
</dbReference>
<evidence type="ECO:0000313" key="3">
    <source>
        <dbReference type="Proteomes" id="UP000813876"/>
    </source>
</evidence>
<feature type="domain" description="HTH cro/C1-type" evidence="1">
    <location>
        <begin position="30"/>
        <end position="62"/>
    </location>
</feature>
<dbReference type="AlphaFoldDB" id="A0AAW4ZYF6"/>
<evidence type="ECO:0000259" key="1">
    <source>
        <dbReference type="PROSITE" id="PS50943"/>
    </source>
</evidence>
<sequence length="64" mass="7263">MPKVPAVEMLKGLMDIKELKQSDLKHIAPQSVISDILNGKRDINLAQVKGFSEYFNLPFETFID</sequence>
<protein>
    <recommendedName>
        <fullName evidence="1">HTH cro/C1-type domain-containing protein</fullName>
    </recommendedName>
</protein>
<name>A0AAW4ZYF6_PHOPO</name>
<dbReference type="Proteomes" id="UP000813876">
    <property type="component" value="Unassembled WGS sequence"/>
</dbReference>